<dbReference type="InterPro" id="IPR011009">
    <property type="entry name" value="Kinase-like_dom_sf"/>
</dbReference>
<reference evidence="2 3" key="1">
    <citation type="submission" date="2016-10" db="EMBL/GenBank/DDBJ databases">
        <authorList>
            <person name="de Groot N.N."/>
        </authorList>
    </citation>
    <scope>NUCLEOTIDE SEQUENCE [LARGE SCALE GENOMIC DNA]</scope>
    <source>
        <strain evidence="2 3">DSM 21001</strain>
    </source>
</reference>
<dbReference type="STRING" id="474950.SAMN05421771_3070"/>
<dbReference type="RefSeq" id="WP_141223955.1">
    <property type="nucleotide sequence ID" value="NZ_FOZL01000001.1"/>
</dbReference>
<dbReference type="EMBL" id="FOZL01000001">
    <property type="protein sequence ID" value="SFS17164.1"/>
    <property type="molecule type" value="Genomic_DNA"/>
</dbReference>
<protein>
    <recommendedName>
        <fullName evidence="4">Sporulation related domain-containing protein</fullName>
    </recommendedName>
</protein>
<sequence length="424" mass="45532">MLLWNDYEGMTIDGKYKLGSLLGPQGRSALFAVAEGTETPSAIAVTESLNDEEQMLACWSKIAAVEQENLLPLRQFGKTELEGSPLTYVVMEAIDGALADLLKERAATHEETLQIAISVTAALRALHEAGLTHGHLVAENVVAVGEMVKLRTDCIREYTSDTDAEREERVRKDVQDLSLLMLRALTLERSFTPETKLAAPFRRAVANGINGTWGLAEIADALSPPTVKPFVLPERPQAAEPLQYTLPVVTVDPATPEPLALEDVLVTRRVQTEITPFGFDRRLYGVAACAAVLLIMLCVHLFRAKPVQSANAATPVATPTVAAATPAAPAPGAEERASIAGHMSAGWYVIAYTYNHEDQAWKKVSAIMKQHPALQPAVVSPGGHGPFLVAIGGPMTRTGATAVRSKAVRAGMPRDTFVRNFSGA</sequence>
<dbReference type="Proteomes" id="UP000199024">
    <property type="component" value="Unassembled WGS sequence"/>
</dbReference>
<dbReference type="SUPFAM" id="SSF56112">
    <property type="entry name" value="Protein kinase-like (PK-like)"/>
    <property type="match status" value="1"/>
</dbReference>
<keyword evidence="3" id="KW-1185">Reference proteome</keyword>
<evidence type="ECO:0000313" key="3">
    <source>
        <dbReference type="Proteomes" id="UP000199024"/>
    </source>
</evidence>
<accession>A0A1I6MND9</accession>
<keyword evidence="1" id="KW-1133">Transmembrane helix</keyword>
<dbReference type="OrthoDB" id="116293at2"/>
<gene>
    <name evidence="2" type="ORF">SAMN05421771_3070</name>
</gene>
<evidence type="ECO:0000313" key="2">
    <source>
        <dbReference type="EMBL" id="SFS17164.1"/>
    </source>
</evidence>
<feature type="transmembrane region" description="Helical" evidence="1">
    <location>
        <begin position="283"/>
        <end position="302"/>
    </location>
</feature>
<dbReference type="Gene3D" id="1.10.510.10">
    <property type="entry name" value="Transferase(Phosphotransferase) domain 1"/>
    <property type="match status" value="1"/>
</dbReference>
<organism evidence="2 3">
    <name type="scientific">Granulicella pectinivorans</name>
    <dbReference type="NCBI Taxonomy" id="474950"/>
    <lineage>
        <taxon>Bacteria</taxon>
        <taxon>Pseudomonadati</taxon>
        <taxon>Acidobacteriota</taxon>
        <taxon>Terriglobia</taxon>
        <taxon>Terriglobales</taxon>
        <taxon>Acidobacteriaceae</taxon>
        <taxon>Granulicella</taxon>
    </lineage>
</organism>
<dbReference type="AlphaFoldDB" id="A0A1I6MND9"/>
<proteinExistence type="predicted"/>
<keyword evidence="1" id="KW-0812">Transmembrane</keyword>
<keyword evidence="1" id="KW-0472">Membrane</keyword>
<evidence type="ECO:0000256" key="1">
    <source>
        <dbReference type="SAM" id="Phobius"/>
    </source>
</evidence>
<name>A0A1I6MND9_9BACT</name>
<evidence type="ECO:0008006" key="4">
    <source>
        <dbReference type="Google" id="ProtNLM"/>
    </source>
</evidence>